<dbReference type="RefSeq" id="WP_177718616.1">
    <property type="nucleotide sequence ID" value="NZ_JACRSQ010000017.1"/>
</dbReference>
<dbReference type="InterPro" id="IPR050490">
    <property type="entry name" value="Bact_solute-bd_prot1"/>
</dbReference>
<feature type="chain" id="PRO_5039677073" evidence="2">
    <location>
        <begin position="28"/>
        <end position="548"/>
    </location>
</feature>
<organism evidence="3 4">
    <name type="scientific">Bianquea renquensis</name>
    <dbReference type="NCBI Taxonomy" id="2763661"/>
    <lineage>
        <taxon>Bacteria</taxon>
        <taxon>Bacillati</taxon>
        <taxon>Bacillota</taxon>
        <taxon>Clostridia</taxon>
        <taxon>Eubacteriales</taxon>
        <taxon>Bianqueaceae</taxon>
        <taxon>Bianquea</taxon>
    </lineage>
</organism>
<feature type="signal peptide" evidence="2">
    <location>
        <begin position="1"/>
        <end position="27"/>
    </location>
</feature>
<keyword evidence="1 2" id="KW-0732">Signal</keyword>
<dbReference type="Proteomes" id="UP000657006">
    <property type="component" value="Unassembled WGS sequence"/>
</dbReference>
<dbReference type="EMBL" id="JACRSQ010000017">
    <property type="protein sequence ID" value="MBC8544192.1"/>
    <property type="molecule type" value="Genomic_DNA"/>
</dbReference>
<evidence type="ECO:0000313" key="4">
    <source>
        <dbReference type="Proteomes" id="UP000657006"/>
    </source>
</evidence>
<dbReference type="AlphaFoldDB" id="A0A926DUZ4"/>
<keyword evidence="4" id="KW-1185">Reference proteome</keyword>
<accession>A0A926DUZ4</accession>
<evidence type="ECO:0000256" key="1">
    <source>
        <dbReference type="ARBA" id="ARBA00022729"/>
    </source>
</evidence>
<dbReference type="PANTHER" id="PTHR43649">
    <property type="entry name" value="ARABINOSE-BINDING PROTEIN-RELATED"/>
    <property type="match status" value="1"/>
</dbReference>
<dbReference type="SUPFAM" id="SSF53850">
    <property type="entry name" value="Periplasmic binding protein-like II"/>
    <property type="match status" value="1"/>
</dbReference>
<comment type="caution">
    <text evidence="3">The sequence shown here is derived from an EMBL/GenBank/DDBJ whole genome shotgun (WGS) entry which is preliminary data.</text>
</comment>
<proteinExistence type="predicted"/>
<dbReference type="Gene3D" id="3.40.190.10">
    <property type="entry name" value="Periplasmic binding protein-like II"/>
    <property type="match status" value="2"/>
</dbReference>
<dbReference type="PROSITE" id="PS51257">
    <property type="entry name" value="PROKAR_LIPOPROTEIN"/>
    <property type="match status" value="1"/>
</dbReference>
<evidence type="ECO:0000256" key="2">
    <source>
        <dbReference type="SAM" id="SignalP"/>
    </source>
</evidence>
<name>A0A926DUZ4_9FIRM</name>
<gene>
    <name evidence="3" type="ORF">H8730_11655</name>
</gene>
<protein>
    <submittedName>
        <fullName evidence="3">Extracellular solute-binding protein</fullName>
    </submittedName>
</protein>
<evidence type="ECO:0000313" key="3">
    <source>
        <dbReference type="EMBL" id="MBC8544192.1"/>
    </source>
</evidence>
<reference evidence="3" key="1">
    <citation type="submission" date="2020-08" db="EMBL/GenBank/DDBJ databases">
        <title>Genome public.</title>
        <authorList>
            <person name="Liu C."/>
            <person name="Sun Q."/>
        </authorList>
    </citation>
    <scope>NUCLEOTIDE SEQUENCE</scope>
    <source>
        <strain evidence="3">NSJ-32</strain>
    </source>
</reference>
<sequence>MKNLAQRCAIALTLSIGITLLSGCSQSGEDSASSSKVDSGSQSSAVNSVATEEETFAGYPIETDETISVWCAGQVTTLHSSYTSYEESPFHIGLEEMTGVKVDWQAPTAGTDRSQAFNLMLNSDTLPDVICFTLFEKAPQYIEEKIIRDLTEEMPLYAPNYWALLQENEHFDRSVKTDDGQYYAFGSFRESEWAATYVGPVVRKDWLEEQNLSMPETMDDWDEVLRTFKDAYNAQLSFHKGRLSPGFASGYNAYASLLATIYVDDNQKVQFAMAQPEWKEYMTQLHQWYDEGIIDPDSVTLDDAGMRTKALNEKVGVSCTAISQLSNWVNDAKSSGLDADWVGAPYPVKNEGDIPCIIQGEDTISTYAAAVTTSCPDEKLELVLRWLDYGYTEEGYMYWNYGKEGESYTMVDGVPTYTELVTEDPEGINMALTKYVGTTGTGLAVQAENMVRQKNVPVCIEAVDTWTSKNQLSDHMYPSACSLSTEESTEVSTIYAPISTYAEEMALKFLTGEESLDNFDAFLAKLNSMDLDRYLEIKQESYKRFMVR</sequence>
<dbReference type="PANTHER" id="PTHR43649:SF33">
    <property type="entry name" value="POLYGALACTURONAN_RHAMNOGALACTURONAN-BINDING PROTEIN YTCQ"/>
    <property type="match status" value="1"/>
</dbReference>